<reference evidence="6 7" key="1">
    <citation type="submission" date="2022-04" db="EMBL/GenBank/DDBJ databases">
        <authorList>
            <person name="Huq M.A."/>
        </authorList>
    </citation>
    <scope>NUCLEOTIDE SEQUENCE [LARGE SCALE GENOMIC DNA]</scope>
    <source>
        <strain evidence="6 7">MAH-33</strain>
    </source>
</reference>
<feature type="domain" description="FAD-dependent oxidoreductase 2 FAD-binding" evidence="5">
    <location>
        <begin position="9"/>
        <end position="537"/>
    </location>
</feature>
<evidence type="ECO:0000313" key="7">
    <source>
        <dbReference type="Proteomes" id="UP001203512"/>
    </source>
</evidence>
<dbReference type="PANTHER" id="PTHR43400">
    <property type="entry name" value="FUMARATE REDUCTASE"/>
    <property type="match status" value="1"/>
</dbReference>
<name>A0ABT0DSK9_9SPHN</name>
<evidence type="ECO:0000313" key="6">
    <source>
        <dbReference type="EMBL" id="MCK0530105.1"/>
    </source>
</evidence>
<dbReference type="Gene3D" id="3.50.50.60">
    <property type="entry name" value="FAD/NAD(P)-binding domain"/>
    <property type="match status" value="2"/>
</dbReference>
<comment type="cofactor">
    <cofactor evidence="1">
        <name>FAD</name>
        <dbReference type="ChEBI" id="CHEBI:57692"/>
    </cofactor>
</comment>
<keyword evidence="4" id="KW-0560">Oxidoreductase</keyword>
<dbReference type="InterPro" id="IPR036188">
    <property type="entry name" value="FAD/NAD-bd_sf"/>
</dbReference>
<dbReference type="Pfam" id="PF00890">
    <property type="entry name" value="FAD_binding_2"/>
    <property type="match status" value="1"/>
</dbReference>
<dbReference type="SUPFAM" id="SSF56425">
    <property type="entry name" value="Succinate dehydrogenase/fumarate reductase flavoprotein, catalytic domain"/>
    <property type="match status" value="1"/>
</dbReference>
<protein>
    <submittedName>
        <fullName evidence="6">FAD-dependent oxidoreductase</fullName>
    </submittedName>
</protein>
<evidence type="ECO:0000256" key="3">
    <source>
        <dbReference type="ARBA" id="ARBA00022827"/>
    </source>
</evidence>
<evidence type="ECO:0000256" key="4">
    <source>
        <dbReference type="ARBA" id="ARBA00023002"/>
    </source>
</evidence>
<dbReference type="PANTHER" id="PTHR43400:SF10">
    <property type="entry name" value="3-OXOSTEROID 1-DEHYDROGENASE"/>
    <property type="match status" value="1"/>
</dbReference>
<dbReference type="PRINTS" id="PR00411">
    <property type="entry name" value="PNDRDTASEI"/>
</dbReference>
<evidence type="ECO:0000259" key="5">
    <source>
        <dbReference type="Pfam" id="PF00890"/>
    </source>
</evidence>
<evidence type="ECO:0000256" key="1">
    <source>
        <dbReference type="ARBA" id="ARBA00001974"/>
    </source>
</evidence>
<dbReference type="InterPro" id="IPR027477">
    <property type="entry name" value="Succ_DH/fumarate_Rdtase_cat_sf"/>
</dbReference>
<gene>
    <name evidence="6" type="ORF">MU848_00740</name>
</gene>
<dbReference type="RefSeq" id="WP_247229556.1">
    <property type="nucleotide sequence ID" value="NZ_JALKHS010000003.1"/>
</dbReference>
<keyword evidence="3" id="KW-0274">FAD</keyword>
<dbReference type="Proteomes" id="UP001203512">
    <property type="component" value="Unassembled WGS sequence"/>
</dbReference>
<comment type="caution">
    <text evidence="6">The sequence shown here is derived from an EMBL/GenBank/DDBJ whole genome shotgun (WGS) entry which is preliminary data.</text>
</comment>
<dbReference type="InterPro" id="IPR003953">
    <property type="entry name" value="FAD-dep_OxRdtase_2_FAD-bd"/>
</dbReference>
<dbReference type="SUPFAM" id="SSF51905">
    <property type="entry name" value="FAD/NAD(P)-binding domain"/>
    <property type="match status" value="1"/>
</dbReference>
<proteinExistence type="predicted"/>
<evidence type="ECO:0000256" key="2">
    <source>
        <dbReference type="ARBA" id="ARBA00022630"/>
    </source>
</evidence>
<dbReference type="InterPro" id="IPR050315">
    <property type="entry name" value="FAD-oxidoreductase_2"/>
</dbReference>
<accession>A0ABT0DSK9</accession>
<keyword evidence="7" id="KW-1185">Reference proteome</keyword>
<organism evidence="6 7">
    <name type="scientific">Sphingobium agri</name>
    <dbReference type="NCBI Taxonomy" id="2933566"/>
    <lineage>
        <taxon>Bacteria</taxon>
        <taxon>Pseudomonadati</taxon>
        <taxon>Pseudomonadota</taxon>
        <taxon>Alphaproteobacteria</taxon>
        <taxon>Sphingomonadales</taxon>
        <taxon>Sphingomonadaceae</taxon>
        <taxon>Sphingobium</taxon>
    </lineage>
</organism>
<dbReference type="EMBL" id="JALKHS010000003">
    <property type="protein sequence ID" value="MCK0530105.1"/>
    <property type="molecule type" value="Genomic_DNA"/>
</dbReference>
<sequence>MEAFDEEVDVLIVGSGAAALTAAIVAADNRAKVALIEKGDQFGGTSATSGGVIWIPASHLAKAAGADDSPEEAASYITALAGDDAEPERISAFVENAPRMLAYMQERTEVRYASIPYTDYHAELPGGKMGWRSHDPQPIDGRRLGADLARLRPTHPAGMLFGRISWTAAEAAPMITRMPGWQKMLSRALWRHYSDVGQRLRSTRSRFLTSGNALLARLKLSLDDRQVEIRYRHALISLIERNGRVQGAVVQTPAGTRRIAARQAVILAAGGFERDTDMRRRYLTGSANPEWSGSQNGNTGDAIRAAQAVGGATRRMDSAWWAPTIKVPGEDRARPLFFERSLPGSLIVDAKGRRFLNEAASYHKAGEAMRDAGGGQAWVILDARFKWRYPMGPLMPMIPSWMHPKAVRRILRKASSIRKLAVQIGVSPDVLEKSVARFNHHASRGEDPDFSRGQQPYDRYYGDPKVSPNPNLLPLEKAPFYALPVNAGDIGTNGGLATDGNGRVVDDMGSPIEGLYAVGNSAASVTGRSYPGAGSTIGPAMTFGYIAARHATGAN</sequence>
<keyword evidence="2" id="KW-0285">Flavoprotein</keyword>
<dbReference type="Gene3D" id="3.90.700.10">
    <property type="entry name" value="Succinate dehydrogenase/fumarate reductase flavoprotein, catalytic domain"/>
    <property type="match status" value="1"/>
</dbReference>